<comment type="caution">
    <text evidence="4">The sequence shown here is derived from an EMBL/GenBank/DDBJ whole genome shotgun (WGS) entry which is preliminary data.</text>
</comment>
<dbReference type="Gene3D" id="3.40.50.2300">
    <property type="match status" value="1"/>
</dbReference>
<gene>
    <name evidence="4" type="ORF">FEF65_07190</name>
</gene>
<dbReference type="PANTHER" id="PTHR43081:SF1">
    <property type="entry name" value="ADENYLATE CYCLASE, TERMINAL-DIFFERENTIATION SPECIFIC"/>
    <property type="match status" value="1"/>
</dbReference>
<proteinExistence type="predicted"/>
<dbReference type="OrthoDB" id="5288358at2"/>
<dbReference type="InterPro" id="IPR029787">
    <property type="entry name" value="Nucleotide_cyclase"/>
</dbReference>
<evidence type="ECO:0000256" key="1">
    <source>
        <dbReference type="PROSITE-ProRule" id="PRU00169"/>
    </source>
</evidence>
<feature type="domain" description="Response regulatory" evidence="2">
    <location>
        <begin position="7"/>
        <end position="123"/>
    </location>
</feature>
<dbReference type="CDD" id="cd19920">
    <property type="entry name" value="REC_PA4781-like"/>
    <property type="match status" value="1"/>
</dbReference>
<dbReference type="SUPFAM" id="SSF55073">
    <property type="entry name" value="Nucleotide cyclase"/>
    <property type="match status" value="1"/>
</dbReference>
<dbReference type="SMART" id="SM00044">
    <property type="entry name" value="CYCc"/>
    <property type="match status" value="1"/>
</dbReference>
<protein>
    <submittedName>
        <fullName evidence="4">Response regulator</fullName>
    </submittedName>
</protein>
<dbReference type="SUPFAM" id="SSF52172">
    <property type="entry name" value="CheY-like"/>
    <property type="match status" value="1"/>
</dbReference>
<feature type="modified residue" description="4-aspartylphosphate" evidence="1">
    <location>
        <position position="56"/>
    </location>
</feature>
<organism evidence="4 5">
    <name type="scientific">Mariprofundus erugo</name>
    <dbReference type="NCBI Taxonomy" id="2528639"/>
    <lineage>
        <taxon>Bacteria</taxon>
        <taxon>Pseudomonadati</taxon>
        <taxon>Pseudomonadota</taxon>
        <taxon>Candidatius Mariprofundia</taxon>
        <taxon>Mariprofundales</taxon>
        <taxon>Mariprofundaceae</taxon>
        <taxon>Mariprofundus</taxon>
    </lineage>
</organism>
<dbReference type="InterPro" id="IPR001054">
    <property type="entry name" value="A/G_cyclase"/>
</dbReference>
<dbReference type="RefSeq" id="WP_138239133.1">
    <property type="nucleotide sequence ID" value="NZ_VBRY01000006.1"/>
</dbReference>
<feature type="domain" description="Guanylate cyclase" evidence="3">
    <location>
        <begin position="165"/>
        <end position="297"/>
    </location>
</feature>
<dbReference type="SMART" id="SM00448">
    <property type="entry name" value="REC"/>
    <property type="match status" value="1"/>
</dbReference>
<keyword evidence="1" id="KW-0597">Phosphoprotein</keyword>
<dbReference type="Proteomes" id="UP000306585">
    <property type="component" value="Unassembled WGS sequence"/>
</dbReference>
<name>A0A5R9GSG4_9PROT</name>
<dbReference type="PANTHER" id="PTHR43081">
    <property type="entry name" value="ADENYLATE CYCLASE, TERMINAL-DIFFERENTIATION SPECIFIC-RELATED"/>
    <property type="match status" value="1"/>
</dbReference>
<dbReference type="GO" id="GO:0000160">
    <property type="term" value="P:phosphorelay signal transduction system"/>
    <property type="evidence" value="ECO:0007669"/>
    <property type="project" value="InterPro"/>
</dbReference>
<dbReference type="Pfam" id="PF00072">
    <property type="entry name" value="Response_reg"/>
    <property type="match status" value="1"/>
</dbReference>
<dbReference type="PROSITE" id="PS50125">
    <property type="entry name" value="GUANYLATE_CYCLASE_2"/>
    <property type="match status" value="1"/>
</dbReference>
<dbReference type="GO" id="GO:0006171">
    <property type="term" value="P:cAMP biosynthetic process"/>
    <property type="evidence" value="ECO:0007669"/>
    <property type="project" value="TreeGrafter"/>
</dbReference>
<evidence type="ECO:0000313" key="4">
    <source>
        <dbReference type="EMBL" id="TLS67217.1"/>
    </source>
</evidence>
<keyword evidence="5" id="KW-1185">Reference proteome</keyword>
<dbReference type="InterPro" id="IPR001789">
    <property type="entry name" value="Sig_transdc_resp-reg_receiver"/>
</dbReference>
<dbReference type="AlphaFoldDB" id="A0A5R9GSG4"/>
<accession>A0A5R9GSG4</accession>
<dbReference type="EMBL" id="VBRY01000006">
    <property type="protein sequence ID" value="TLS67217.1"/>
    <property type="molecule type" value="Genomic_DNA"/>
</dbReference>
<evidence type="ECO:0000259" key="2">
    <source>
        <dbReference type="PROSITE" id="PS50110"/>
    </source>
</evidence>
<dbReference type="CDD" id="cd07302">
    <property type="entry name" value="CHD"/>
    <property type="match status" value="1"/>
</dbReference>
<sequence>MNNEQATILVVDDTPENIDVLRGILKGKYKVKVAINGMQALKLCASDHLPDLILLDVMMPGMDGYEVCRRLKADPRSEGIPVIFVTAKNETRDEIQGFDVGGVDYISKPVTPAIVLARVATHLKLRSAYRFIRDTFGRYLSEEIVDTLVNSPQGLNLGGEKRKVTILMADLRGFTSIGERLPAETVVEMINIFLGTMTDVIQRHQGTIDEFIGDAILAIFGAPLQRENDSLRAVRCAIDMQMAMVEVNRQYRKQGYPAVEMGIGINTGEAIVGNIGSHKRSKYGVVGRVVNTTSRIESYTIGGQILIAENTLADCDARLRIDGRMTVMPKGLSHEITLYEIGGIISDEENQLPEKENDLLIDITPPLPVRISVLAGKFAASELTGHIVKTGKRRMQLHLSGTCENFSDLRIVLTAQDMEFYAKVTGLIPGHSDMVLIHPTSMPAEIEAIIQPSTAITGVA</sequence>
<evidence type="ECO:0000313" key="5">
    <source>
        <dbReference type="Proteomes" id="UP000306585"/>
    </source>
</evidence>
<dbReference type="GO" id="GO:0004016">
    <property type="term" value="F:adenylate cyclase activity"/>
    <property type="evidence" value="ECO:0007669"/>
    <property type="project" value="UniProtKB-ARBA"/>
</dbReference>
<dbReference type="Gene3D" id="3.30.70.1230">
    <property type="entry name" value="Nucleotide cyclase"/>
    <property type="match status" value="1"/>
</dbReference>
<dbReference type="PROSITE" id="PS50110">
    <property type="entry name" value="RESPONSE_REGULATORY"/>
    <property type="match status" value="1"/>
</dbReference>
<dbReference type="InterPro" id="IPR011006">
    <property type="entry name" value="CheY-like_superfamily"/>
</dbReference>
<reference evidence="4 5" key="1">
    <citation type="journal article" date="2019" name="Appl. Environ. Microbiol.">
        <title>Environmental Evidence and Genomic Insight of Iron-oxidizing Bacteria Preference Towards More Corrosion Resistant Stainless Steel at Higher Salinities.</title>
        <authorList>
            <person name="Garrison C.E."/>
            <person name="Price K.A."/>
            <person name="Field E.K."/>
        </authorList>
    </citation>
    <scope>NUCLEOTIDE SEQUENCE [LARGE SCALE GENOMIC DNA]</scope>
    <source>
        <strain evidence="4 5">P3</strain>
    </source>
</reference>
<dbReference type="Pfam" id="PF00211">
    <property type="entry name" value="Guanylate_cyc"/>
    <property type="match status" value="1"/>
</dbReference>
<evidence type="ECO:0000259" key="3">
    <source>
        <dbReference type="PROSITE" id="PS50125"/>
    </source>
</evidence>
<dbReference type="InterPro" id="IPR050697">
    <property type="entry name" value="Adenylyl/Guanylyl_Cyclase_3/4"/>
</dbReference>